<feature type="domain" description="Bacterioopsin transcriptional activator GAF and HTH associated" evidence="4">
    <location>
        <begin position="6"/>
        <end position="140"/>
    </location>
</feature>
<feature type="domain" description="HTH bat-type" evidence="3">
    <location>
        <begin position="158"/>
        <end position="208"/>
    </location>
</feature>
<keyword evidence="6" id="KW-1185">Reference proteome</keyword>
<accession>A0ABD6D5E0</accession>
<sequence length="214" mass="24040">MSVIATFEVSADSFPLGKSIENQSTAEIEIERVVPMRQGQFPFIFVWNHTDFEEFERSVSGLPEIESVVLLESFDNGRLYKIMWSDGDCPVIAEIISNEGTLLSAIGDPTEWVFEIRFPEHTNVSDFFRDVTDADDVELSLKSLVKEIDFESVDGGILTDKQEQTLKTAFEMGYFCVPREAHLDDVADRLGISPSAASSLVRRGCAQLFEHKFA</sequence>
<evidence type="ECO:0000259" key="3">
    <source>
        <dbReference type="Pfam" id="PF04967"/>
    </source>
</evidence>
<dbReference type="RefSeq" id="WP_256394356.1">
    <property type="nucleotide sequence ID" value="NZ_JANHDJ010000001.1"/>
</dbReference>
<keyword evidence="1" id="KW-0805">Transcription regulation</keyword>
<reference evidence="5 6" key="1">
    <citation type="journal article" date="2019" name="Int. J. Syst. Evol. Microbiol.">
        <title>The Global Catalogue of Microorganisms (GCM) 10K type strain sequencing project: providing services to taxonomists for standard genome sequencing and annotation.</title>
        <authorList>
            <consortium name="The Broad Institute Genomics Platform"/>
            <consortium name="The Broad Institute Genome Sequencing Center for Infectious Disease"/>
            <person name="Wu L."/>
            <person name="Ma J."/>
        </authorList>
    </citation>
    <scope>NUCLEOTIDE SEQUENCE [LARGE SCALE GENOMIC DNA]</scope>
    <source>
        <strain evidence="5 6">CGMCC 1.10593</strain>
    </source>
</reference>
<dbReference type="Pfam" id="PF04967">
    <property type="entry name" value="HTH_10"/>
    <property type="match status" value="1"/>
</dbReference>
<evidence type="ECO:0000313" key="5">
    <source>
        <dbReference type="EMBL" id="MFD1640655.1"/>
    </source>
</evidence>
<organism evidence="5 6">
    <name type="scientific">Halohasta litorea</name>
    <dbReference type="NCBI Taxonomy" id="869891"/>
    <lineage>
        <taxon>Archaea</taxon>
        <taxon>Methanobacteriati</taxon>
        <taxon>Methanobacteriota</taxon>
        <taxon>Stenosarchaea group</taxon>
        <taxon>Halobacteria</taxon>
        <taxon>Halobacteriales</taxon>
        <taxon>Haloferacaceae</taxon>
        <taxon>Halohasta</taxon>
    </lineage>
</organism>
<name>A0ABD6D5E0_9EURY</name>
<dbReference type="EMBL" id="JBHUDM010000001">
    <property type="protein sequence ID" value="MFD1640655.1"/>
    <property type="molecule type" value="Genomic_DNA"/>
</dbReference>
<comment type="caution">
    <text evidence="5">The sequence shown here is derived from an EMBL/GenBank/DDBJ whole genome shotgun (WGS) entry which is preliminary data.</text>
</comment>
<evidence type="ECO:0000313" key="6">
    <source>
        <dbReference type="Proteomes" id="UP001597052"/>
    </source>
</evidence>
<protein>
    <submittedName>
        <fullName evidence="5">Helix-turn-helix domain-containing protein</fullName>
    </submittedName>
</protein>
<dbReference type="PANTHER" id="PTHR34236:SF1">
    <property type="entry name" value="DIMETHYL SULFOXIDE REDUCTASE TRANSCRIPTIONAL ACTIVATOR"/>
    <property type="match status" value="1"/>
</dbReference>
<keyword evidence="2" id="KW-0804">Transcription</keyword>
<dbReference type="InterPro" id="IPR007050">
    <property type="entry name" value="HTH_bacterioopsin"/>
</dbReference>
<dbReference type="Pfam" id="PF15915">
    <property type="entry name" value="BAT"/>
    <property type="match status" value="1"/>
</dbReference>
<dbReference type="PANTHER" id="PTHR34236">
    <property type="entry name" value="DIMETHYL SULFOXIDE REDUCTASE TRANSCRIPTIONAL ACTIVATOR"/>
    <property type="match status" value="1"/>
</dbReference>
<proteinExistence type="predicted"/>
<gene>
    <name evidence="5" type="ORF">ACFSBW_02030</name>
</gene>
<dbReference type="AlphaFoldDB" id="A0ABD6D5E0"/>
<dbReference type="InterPro" id="IPR031803">
    <property type="entry name" value="BAT_GAF/HTH-assoc"/>
</dbReference>
<dbReference type="Proteomes" id="UP001597052">
    <property type="component" value="Unassembled WGS sequence"/>
</dbReference>
<evidence type="ECO:0000256" key="2">
    <source>
        <dbReference type="ARBA" id="ARBA00023163"/>
    </source>
</evidence>
<evidence type="ECO:0000259" key="4">
    <source>
        <dbReference type="Pfam" id="PF15915"/>
    </source>
</evidence>
<evidence type="ECO:0000256" key="1">
    <source>
        <dbReference type="ARBA" id="ARBA00023015"/>
    </source>
</evidence>